<name>A0AAJ0G5X5_9PEZI</name>
<gene>
    <name evidence="2" type="ORF">LTR09_009897</name>
</gene>
<evidence type="ECO:0000313" key="3">
    <source>
        <dbReference type="Proteomes" id="UP001271007"/>
    </source>
</evidence>
<evidence type="ECO:0000256" key="1">
    <source>
        <dbReference type="SAM" id="MobiDB-lite"/>
    </source>
</evidence>
<accession>A0AAJ0G5X5</accession>
<reference evidence="2" key="1">
    <citation type="submission" date="2023-04" db="EMBL/GenBank/DDBJ databases">
        <title>Black Yeasts Isolated from many extreme environments.</title>
        <authorList>
            <person name="Coleine C."/>
            <person name="Stajich J.E."/>
            <person name="Selbmann L."/>
        </authorList>
    </citation>
    <scope>NUCLEOTIDE SEQUENCE</scope>
    <source>
        <strain evidence="2">CCFEE 5312</strain>
    </source>
</reference>
<dbReference type="AlphaFoldDB" id="A0AAJ0G5X5"/>
<dbReference type="Proteomes" id="UP001271007">
    <property type="component" value="Unassembled WGS sequence"/>
</dbReference>
<feature type="region of interest" description="Disordered" evidence="1">
    <location>
        <begin position="68"/>
        <end position="87"/>
    </location>
</feature>
<protein>
    <submittedName>
        <fullName evidence="2">Uncharacterized protein</fullName>
    </submittedName>
</protein>
<organism evidence="2 3">
    <name type="scientific">Extremus antarcticus</name>
    <dbReference type="NCBI Taxonomy" id="702011"/>
    <lineage>
        <taxon>Eukaryota</taxon>
        <taxon>Fungi</taxon>
        <taxon>Dikarya</taxon>
        <taxon>Ascomycota</taxon>
        <taxon>Pezizomycotina</taxon>
        <taxon>Dothideomycetes</taxon>
        <taxon>Dothideomycetidae</taxon>
        <taxon>Mycosphaerellales</taxon>
        <taxon>Extremaceae</taxon>
        <taxon>Extremus</taxon>
    </lineage>
</organism>
<dbReference type="EMBL" id="JAWDJX010000045">
    <property type="protein sequence ID" value="KAK3048785.1"/>
    <property type="molecule type" value="Genomic_DNA"/>
</dbReference>
<sequence>MARARLRHRPQLPFGTLGDNLKAGSHFVIYPAPPRFVHEPGGGATGHEAMPNARLPQQFCRSYQSRADSYIGKSPNGPAADVSSNSM</sequence>
<keyword evidence="3" id="KW-1185">Reference proteome</keyword>
<proteinExistence type="predicted"/>
<comment type="caution">
    <text evidence="2">The sequence shown here is derived from an EMBL/GenBank/DDBJ whole genome shotgun (WGS) entry which is preliminary data.</text>
</comment>
<evidence type="ECO:0000313" key="2">
    <source>
        <dbReference type="EMBL" id="KAK3048785.1"/>
    </source>
</evidence>